<sequence>MKILITGNMGYIGPVLVNHLKKAYPKCTIIGFDMGYFAQCVSSNGPFPEVNVDQQVFGDVRNFPEKLLEGVDTVVNLAAISNDPMGKKFEEFTLDVNYRSCINLAKMAKKAGVKHFVFASSCSMYGAADDYPKTEEDTLNPLTAYARSKVMSENDLNNLASENFIITCLRFATACGFSPRLRLDLVLNDFVAGAISSGEISILSDGTPWRAMVHVKDMSRAIEWASIRETSNGGSFLAVNIGTNKWNHQVKTMALAVQQQLPGINVTINQDAPADKRSYKVNFDKFMELAPDFQPQFDLEKAIIDLELGMKSIGFNDANFRDSNLIRLKVLNSFQDQGLLNENLNWTDKSFL</sequence>
<organism evidence="2 3">
    <name type="scientific">Cyclobacterium marinum (strain ATCC 25205 / DSM 745 / LMG 13164 / NCIMB 1802)</name>
    <name type="common">Flectobacillus marinus</name>
    <dbReference type="NCBI Taxonomy" id="880070"/>
    <lineage>
        <taxon>Bacteria</taxon>
        <taxon>Pseudomonadati</taxon>
        <taxon>Bacteroidota</taxon>
        <taxon>Cytophagia</taxon>
        <taxon>Cytophagales</taxon>
        <taxon>Cyclobacteriaceae</taxon>
        <taxon>Cyclobacterium</taxon>
    </lineage>
</organism>
<dbReference type="RefSeq" id="WP_014019398.1">
    <property type="nucleotide sequence ID" value="NC_015914.1"/>
</dbReference>
<protein>
    <submittedName>
        <fullName evidence="2">NAD-dependent epimerase/dehydratase</fullName>
    </submittedName>
</protein>
<feature type="domain" description="NAD-dependent epimerase/dehydratase" evidence="1">
    <location>
        <begin position="3"/>
        <end position="242"/>
    </location>
</feature>
<dbReference type="HOGENOM" id="CLU_007383_1_0_10"/>
<dbReference type="EMBL" id="CP002955">
    <property type="protein sequence ID" value="AEL25101.1"/>
    <property type="molecule type" value="Genomic_DNA"/>
</dbReference>
<dbReference type="InterPro" id="IPR036291">
    <property type="entry name" value="NAD(P)-bd_dom_sf"/>
</dbReference>
<proteinExistence type="predicted"/>
<dbReference type="eggNOG" id="COG0451">
    <property type="taxonomic scope" value="Bacteria"/>
</dbReference>
<dbReference type="KEGG" id="cmr:Cycma_1330"/>
<dbReference type="PANTHER" id="PTHR43245:SF23">
    <property type="entry name" value="NAD(P)-BINDING DOMAIN-CONTAINING PROTEIN"/>
    <property type="match status" value="1"/>
</dbReference>
<dbReference type="Gene3D" id="3.40.50.720">
    <property type="entry name" value="NAD(P)-binding Rossmann-like Domain"/>
    <property type="match status" value="1"/>
</dbReference>
<dbReference type="CDD" id="cd08946">
    <property type="entry name" value="SDR_e"/>
    <property type="match status" value="1"/>
</dbReference>
<name>G0J0X5_CYCMS</name>
<evidence type="ECO:0000313" key="3">
    <source>
        <dbReference type="Proteomes" id="UP000001635"/>
    </source>
</evidence>
<dbReference type="PANTHER" id="PTHR43245">
    <property type="entry name" value="BIFUNCTIONAL POLYMYXIN RESISTANCE PROTEIN ARNA"/>
    <property type="match status" value="1"/>
</dbReference>
<dbReference type="InterPro" id="IPR001509">
    <property type="entry name" value="Epimerase_deHydtase"/>
</dbReference>
<evidence type="ECO:0000259" key="1">
    <source>
        <dbReference type="Pfam" id="PF01370"/>
    </source>
</evidence>
<dbReference type="AlphaFoldDB" id="G0J0X5"/>
<gene>
    <name evidence="2" type="ordered locus">Cycma_1330</name>
</gene>
<reference evidence="3" key="1">
    <citation type="submission" date="2011-07" db="EMBL/GenBank/DDBJ databases">
        <title>The complete genome of Cyclobacterium marinum DSM 745.</title>
        <authorList>
            <person name="Lucas S."/>
            <person name="Han J."/>
            <person name="Lapidus A."/>
            <person name="Bruce D."/>
            <person name="Goodwin L."/>
            <person name="Pitluck S."/>
            <person name="Peters L."/>
            <person name="Kyrpides N."/>
            <person name="Mavromatis K."/>
            <person name="Ivanova N."/>
            <person name="Ovchinnikova G."/>
            <person name="Chertkov O."/>
            <person name="Detter J.C."/>
            <person name="Tapia R."/>
            <person name="Han C."/>
            <person name="Land M."/>
            <person name="Hauser L."/>
            <person name="Markowitz V."/>
            <person name="Cheng J.-F."/>
            <person name="Hugenholtz P."/>
            <person name="Woyke T."/>
            <person name="Wu D."/>
            <person name="Tindall B."/>
            <person name="Schuetze A."/>
            <person name="Brambilla E."/>
            <person name="Klenk H.-P."/>
            <person name="Eisen J.A."/>
        </authorList>
    </citation>
    <scope>NUCLEOTIDE SEQUENCE [LARGE SCALE GENOMIC DNA]</scope>
    <source>
        <strain evidence="3">ATCC 25205 / DSM 745 / LMG 13164 / NCIMB 1802</strain>
    </source>
</reference>
<dbReference type="InterPro" id="IPR050177">
    <property type="entry name" value="Lipid_A_modif_metabolic_enz"/>
</dbReference>
<accession>G0J0X5</accession>
<dbReference type="Pfam" id="PF01370">
    <property type="entry name" value="Epimerase"/>
    <property type="match status" value="1"/>
</dbReference>
<dbReference type="STRING" id="880070.Cycma_1330"/>
<dbReference type="Proteomes" id="UP000001635">
    <property type="component" value="Chromosome"/>
</dbReference>
<dbReference type="OrthoDB" id="9801785at2"/>
<dbReference type="SUPFAM" id="SSF51735">
    <property type="entry name" value="NAD(P)-binding Rossmann-fold domains"/>
    <property type="match status" value="1"/>
</dbReference>
<evidence type="ECO:0000313" key="2">
    <source>
        <dbReference type="EMBL" id="AEL25101.1"/>
    </source>
</evidence>
<keyword evidence="3" id="KW-1185">Reference proteome</keyword>